<dbReference type="EMBL" id="JABBFX010000001">
    <property type="protein sequence ID" value="NML42159.1"/>
    <property type="molecule type" value="Genomic_DNA"/>
</dbReference>
<accession>A0A848GXW0</accession>
<dbReference type="Proteomes" id="UP000541185">
    <property type="component" value="Unassembled WGS sequence"/>
</dbReference>
<dbReference type="AlphaFoldDB" id="A0A848GXW0"/>
<sequence>MTEVSASLTRSISEAAKAADRLVEKCIDHAVAELQQAELQAERSDQRNEIAAAWRALQMQRPRWCSRYPQLLRAAFTADASGKAEPAAAAPTLRPSSLTLVDDTEITQGIESARLAQQLVAVLERPLAELDALMSTAMGLDGVQPERNPLRPEIYARTLRKLAGENTPEPTFPGMWLRYMAKPLAQGLEQVYRDQAHLLTLARVQAATYRMRSAPSRPMPLSPNSGQAPLASGHAPLGGGSGQVPLGPRSGSGSLGPNSAQGPLGPSTGGSGFGGGSGGSAFTPMSGSSAWVSTSGALEGSRPTQLRDFVLRGSPMAEQTLEPSYYAAIEAEIAAIEATADEIAYDAAQARAHMHMPPVDRPARRIATDSPLPQETWGEMAGSRERALVRGQLKKQARRLGQVYALEVVRKLVDEVAQDPRLLAPLREAIVGLEPSLARLSMVAPRFFSEEAHPGRQLIERVAERSLHFNDEFSVEFQAFARPVNQAFQRLNAQESFKDAEPFRQALATLEASWAAQDALDAEGERKVLDKVQSAERRQREADQIASEFSQREDLASAPEPVRDFLLERWSLVVAQARLSAAAPGIDPGGYIAIVSDLLWSVDRARALHDPARAIALIPRVLLKLREGLVQLGEDPQPSDPFFRTLERLHRPVLKLRAHQRHREMPPAEALAVAETQPQREERSPDNLWMAESELQAAGFEEAPDSGAVPLTPQRAAAAPAEPLDEMEADSLLAHLEVGSRVDLFSRQQWRRAKLVWTSGNGAFYMFTSHGGRPHSMTRRSLQRLLRDRLLRPVAGHAVVPRALEAVANEPQSQAQPLPSGHAGP</sequence>
<reference evidence="2 3" key="1">
    <citation type="submission" date="2020-04" db="EMBL/GenBank/DDBJ databases">
        <title>Ramlibacter sp. G-1-2-2 isolated from soil.</title>
        <authorList>
            <person name="Dahal R.H."/>
        </authorList>
    </citation>
    <scope>NUCLEOTIDE SEQUENCE [LARGE SCALE GENOMIC DNA]</scope>
    <source>
        <strain evidence="2 3">G-1-2-2</strain>
    </source>
</reference>
<comment type="caution">
    <text evidence="2">The sequence shown here is derived from an EMBL/GenBank/DDBJ whole genome shotgun (WGS) entry which is preliminary data.</text>
</comment>
<feature type="compositionally biased region" description="Gly residues" evidence="1">
    <location>
        <begin position="267"/>
        <end position="279"/>
    </location>
</feature>
<feature type="region of interest" description="Disordered" evidence="1">
    <location>
        <begin position="212"/>
        <end position="280"/>
    </location>
</feature>
<protein>
    <submittedName>
        <fullName evidence="2">DUF1631 domain-containing protein</fullName>
    </submittedName>
</protein>
<organism evidence="2 3">
    <name type="scientific">Ramlibacter agri</name>
    <dbReference type="NCBI Taxonomy" id="2728837"/>
    <lineage>
        <taxon>Bacteria</taxon>
        <taxon>Pseudomonadati</taxon>
        <taxon>Pseudomonadota</taxon>
        <taxon>Betaproteobacteria</taxon>
        <taxon>Burkholderiales</taxon>
        <taxon>Comamonadaceae</taxon>
        <taxon>Ramlibacter</taxon>
    </lineage>
</organism>
<keyword evidence="3" id="KW-1185">Reference proteome</keyword>
<evidence type="ECO:0000313" key="3">
    <source>
        <dbReference type="Proteomes" id="UP000541185"/>
    </source>
</evidence>
<gene>
    <name evidence="2" type="ORF">HHL11_00260</name>
</gene>
<dbReference type="InterPro" id="IPR012434">
    <property type="entry name" value="DUF1631"/>
</dbReference>
<feature type="compositionally biased region" description="Low complexity" evidence="1">
    <location>
        <begin position="245"/>
        <end position="266"/>
    </location>
</feature>
<feature type="region of interest" description="Disordered" evidence="1">
    <location>
        <begin position="665"/>
        <end position="686"/>
    </location>
</feature>
<dbReference type="Pfam" id="PF07793">
    <property type="entry name" value="DUF1631"/>
    <property type="match status" value="1"/>
</dbReference>
<evidence type="ECO:0000313" key="2">
    <source>
        <dbReference type="EMBL" id="NML42159.1"/>
    </source>
</evidence>
<dbReference type="RefSeq" id="WP_169416384.1">
    <property type="nucleotide sequence ID" value="NZ_JABBFX010000001.1"/>
</dbReference>
<name>A0A848GXW0_9BURK</name>
<proteinExistence type="predicted"/>
<evidence type="ECO:0000256" key="1">
    <source>
        <dbReference type="SAM" id="MobiDB-lite"/>
    </source>
</evidence>